<dbReference type="OrthoDB" id="2801552at2759"/>
<dbReference type="EMBL" id="KV722535">
    <property type="protein sequence ID" value="OCH86294.1"/>
    <property type="molecule type" value="Genomic_DNA"/>
</dbReference>
<reference evidence="1 2" key="1">
    <citation type="submission" date="2016-07" db="EMBL/GenBank/DDBJ databases">
        <title>Draft genome of the white-rot fungus Obba rivulosa 3A-2.</title>
        <authorList>
            <consortium name="DOE Joint Genome Institute"/>
            <person name="Miettinen O."/>
            <person name="Riley R."/>
            <person name="Acob R."/>
            <person name="Barry K."/>
            <person name="Cullen D."/>
            <person name="De Vries R."/>
            <person name="Hainaut M."/>
            <person name="Hatakka A."/>
            <person name="Henrissat B."/>
            <person name="Hilden K."/>
            <person name="Kuo R."/>
            <person name="Labutti K."/>
            <person name="Lipzen A."/>
            <person name="Makela M.R."/>
            <person name="Sandor L."/>
            <person name="Spatafora J.W."/>
            <person name="Grigoriev I.V."/>
            <person name="Hibbett D.S."/>
        </authorList>
    </citation>
    <scope>NUCLEOTIDE SEQUENCE [LARGE SCALE GENOMIC DNA]</scope>
    <source>
        <strain evidence="1 2">3A-2</strain>
    </source>
</reference>
<dbReference type="Proteomes" id="UP000250043">
    <property type="component" value="Unassembled WGS sequence"/>
</dbReference>
<organism evidence="1 2">
    <name type="scientific">Obba rivulosa</name>
    <dbReference type="NCBI Taxonomy" id="1052685"/>
    <lineage>
        <taxon>Eukaryota</taxon>
        <taxon>Fungi</taxon>
        <taxon>Dikarya</taxon>
        <taxon>Basidiomycota</taxon>
        <taxon>Agaricomycotina</taxon>
        <taxon>Agaricomycetes</taxon>
        <taxon>Polyporales</taxon>
        <taxon>Gelatoporiaceae</taxon>
        <taxon>Obba</taxon>
    </lineage>
</organism>
<gene>
    <name evidence="1" type="ORF">OBBRIDRAFT_247931</name>
</gene>
<proteinExistence type="predicted"/>
<sequence length="132" mass="15019">MHECDADVLTFCATSDHLARCQDFSSLLPLKPTIVKAYTPADAGSELRTLLLKRRGEETAKKFGHTLFVKYGGHLLLQEITLQRIIDCAQAGRLETRDRLQKEISWESNWLDKFGESLLEVVHTIFPLHDLP</sequence>
<name>A0A8E2AQV5_9APHY</name>
<protein>
    <submittedName>
        <fullName evidence="1">Uncharacterized protein</fullName>
    </submittedName>
</protein>
<accession>A0A8E2AQV5</accession>
<evidence type="ECO:0000313" key="2">
    <source>
        <dbReference type="Proteomes" id="UP000250043"/>
    </source>
</evidence>
<evidence type="ECO:0000313" key="1">
    <source>
        <dbReference type="EMBL" id="OCH86294.1"/>
    </source>
</evidence>
<dbReference type="AlphaFoldDB" id="A0A8E2AQV5"/>
<keyword evidence="2" id="KW-1185">Reference proteome</keyword>